<dbReference type="InterPro" id="IPR036365">
    <property type="entry name" value="PGBD-like_sf"/>
</dbReference>
<dbReference type="EMBL" id="SLXP01000001">
    <property type="protein sequence ID" value="TCP44018.1"/>
    <property type="molecule type" value="Genomic_DNA"/>
</dbReference>
<dbReference type="Proteomes" id="UP000294835">
    <property type="component" value="Unassembled WGS sequence"/>
</dbReference>
<dbReference type="InterPro" id="IPR002477">
    <property type="entry name" value="Peptidoglycan-bd-like"/>
</dbReference>
<comment type="caution">
    <text evidence="4">The sequence shown here is derived from an EMBL/GenBank/DDBJ whole genome shotgun (WGS) entry which is preliminary data.</text>
</comment>
<evidence type="ECO:0000313" key="4">
    <source>
        <dbReference type="EMBL" id="TCP44018.1"/>
    </source>
</evidence>
<feature type="chain" id="PRO_5020346323" evidence="2">
    <location>
        <begin position="26"/>
        <end position="457"/>
    </location>
</feature>
<keyword evidence="5" id="KW-1185">Reference proteome</keyword>
<evidence type="ECO:0000313" key="5">
    <source>
        <dbReference type="Proteomes" id="UP000294835"/>
    </source>
</evidence>
<evidence type="ECO:0000259" key="3">
    <source>
        <dbReference type="Pfam" id="PF01471"/>
    </source>
</evidence>
<dbReference type="Pfam" id="PF01471">
    <property type="entry name" value="PG_binding_1"/>
    <property type="match status" value="1"/>
</dbReference>
<accession>A0A4R2Q7X1</accession>
<protein>
    <submittedName>
        <fullName evidence="4">Putative peptidoglycan binding protein</fullName>
    </submittedName>
</protein>
<feature type="domain" description="Peptidoglycan binding-like" evidence="3">
    <location>
        <begin position="72"/>
        <end position="117"/>
    </location>
</feature>
<feature type="region of interest" description="Disordered" evidence="1">
    <location>
        <begin position="433"/>
        <end position="457"/>
    </location>
</feature>
<proteinExistence type="predicted"/>
<gene>
    <name evidence="4" type="ORF">EV662_101104</name>
</gene>
<sequence>MMKKNFAMACLATSLAITPATRAAADGDAVVGGIIGGLIGGAIMNEANKNRQKKVYRKTYSGPSAATRAQNREVQTSLNYFGFPAGTPDGVLGRNSRNAISQYQAFMGYPVSGNLSPYERDFLVTSYHRAISGGPATTQMIAANPMGTRGLLKTYQQQMAGGMVAPVQPMQPGTTVVINPQPAAPQAPATTTVVTPSAPAAAAGTTAVAAGAAAGGALALPNFLGQGAGQSLASHCNKVSLLTSTNGGFTTAATMTDAGFALEEQFCLARTYAIAEGEELTARIAGFSAEQIAEQCAGFGPALKDQIAALSFKPRDQVLDDVRGFVMASGMPPAQLAGTAKVCLSVGYRTDNMDVAIGSGLLLVAMGEDVYAELMGHHLSQGFGTAKRADLALDWYETALDAAARGATTVFAPGQPERAELIRKAAYRVGGKADGAALQPDPSRPQPAALPTFSVEN</sequence>
<feature type="signal peptide" evidence="2">
    <location>
        <begin position="1"/>
        <end position="25"/>
    </location>
</feature>
<evidence type="ECO:0000256" key="2">
    <source>
        <dbReference type="SAM" id="SignalP"/>
    </source>
</evidence>
<evidence type="ECO:0000256" key="1">
    <source>
        <dbReference type="SAM" id="MobiDB-lite"/>
    </source>
</evidence>
<organism evidence="4 5">
    <name type="scientific">Rhodovulum marinum</name>
    <dbReference type="NCBI Taxonomy" id="320662"/>
    <lineage>
        <taxon>Bacteria</taxon>
        <taxon>Pseudomonadati</taxon>
        <taxon>Pseudomonadota</taxon>
        <taxon>Alphaproteobacteria</taxon>
        <taxon>Rhodobacterales</taxon>
        <taxon>Paracoccaceae</taxon>
        <taxon>Rhodovulum</taxon>
    </lineage>
</organism>
<reference evidence="4 5" key="1">
    <citation type="submission" date="2019-03" db="EMBL/GenBank/DDBJ databases">
        <title>Genomic Encyclopedia of Type Strains, Phase IV (KMG-IV): sequencing the most valuable type-strain genomes for metagenomic binning, comparative biology and taxonomic classification.</title>
        <authorList>
            <person name="Goeker M."/>
        </authorList>
    </citation>
    <scope>NUCLEOTIDE SEQUENCE [LARGE SCALE GENOMIC DNA]</scope>
    <source>
        <strain evidence="4 5">DSM 18063</strain>
    </source>
</reference>
<name>A0A4R2Q7X1_9RHOB</name>
<dbReference type="AlphaFoldDB" id="A0A4R2Q7X1"/>
<dbReference type="InterPro" id="IPR036366">
    <property type="entry name" value="PGBDSf"/>
</dbReference>
<dbReference type="RefSeq" id="WP_243695725.1">
    <property type="nucleotide sequence ID" value="NZ_SLXP01000001.1"/>
</dbReference>
<keyword evidence="2" id="KW-0732">Signal</keyword>
<dbReference type="SUPFAM" id="SSF47090">
    <property type="entry name" value="PGBD-like"/>
    <property type="match status" value="1"/>
</dbReference>
<dbReference type="Gene3D" id="1.10.101.10">
    <property type="entry name" value="PGBD-like superfamily/PGBD"/>
    <property type="match status" value="1"/>
</dbReference>